<keyword evidence="6" id="KW-0963">Cytoplasm</keyword>
<dbReference type="UniPathway" id="UPA00070"/>
<dbReference type="Gene3D" id="2.30.26.10">
    <property type="entry name" value="Dihydroorotate Dehydrogenase A, chain A, domain 2"/>
    <property type="match status" value="1"/>
</dbReference>
<dbReference type="InterPro" id="IPR024920">
    <property type="entry name" value="Dihydroorotate_DH_1"/>
</dbReference>
<evidence type="ECO:0000256" key="7">
    <source>
        <dbReference type="ARBA" id="ARBA00022630"/>
    </source>
</evidence>
<dbReference type="NCBIfam" id="NF005574">
    <property type="entry name" value="PRK07259.1"/>
    <property type="match status" value="1"/>
</dbReference>
<dbReference type="PROSITE" id="PS00911">
    <property type="entry name" value="DHODEHASE_1"/>
    <property type="match status" value="1"/>
</dbReference>
<feature type="non-terminal residue" evidence="12">
    <location>
        <position position="1"/>
    </location>
</feature>
<dbReference type="InterPro" id="IPR005720">
    <property type="entry name" value="Dihydroorotate_DH_cat"/>
</dbReference>
<dbReference type="InterPro" id="IPR001295">
    <property type="entry name" value="Dihydroorotate_DH_CS"/>
</dbReference>
<organism evidence="12">
    <name type="scientific">Candidatus Aciduliprofundum boonei</name>
    <dbReference type="NCBI Taxonomy" id="379547"/>
    <lineage>
        <taxon>Archaea</taxon>
        <taxon>Methanobacteriati</taxon>
        <taxon>Thermoplasmatota</taxon>
        <taxon>DHVE2 group</taxon>
        <taxon>Candidatus Aciduliprofundum</taxon>
    </lineage>
</organism>
<evidence type="ECO:0000256" key="4">
    <source>
        <dbReference type="ARBA" id="ARBA00008008"/>
    </source>
</evidence>
<dbReference type="NCBIfam" id="TIGR01037">
    <property type="entry name" value="pyrD_sub1_fam"/>
    <property type="match status" value="1"/>
</dbReference>
<dbReference type="PIRSF" id="PIRSF000164">
    <property type="entry name" value="DHO_oxidase"/>
    <property type="match status" value="1"/>
</dbReference>
<dbReference type="GO" id="GO:0006207">
    <property type="term" value="P:'de novo' pyrimidine nucleobase biosynthetic process"/>
    <property type="evidence" value="ECO:0007669"/>
    <property type="project" value="InterPro"/>
</dbReference>
<dbReference type="InterPro" id="IPR050074">
    <property type="entry name" value="DHO_dehydrogenase"/>
</dbReference>
<comment type="caution">
    <text evidence="12">The sequence shown here is derived from an EMBL/GenBank/DDBJ whole genome shotgun (WGS) entry which is preliminary data.</text>
</comment>
<dbReference type="AlphaFoldDB" id="A0A7J3TBE2"/>
<evidence type="ECO:0000256" key="3">
    <source>
        <dbReference type="ARBA" id="ARBA00004725"/>
    </source>
</evidence>
<keyword evidence="9" id="KW-0665">Pyrimidine biosynthesis</keyword>
<evidence type="ECO:0000259" key="11">
    <source>
        <dbReference type="Pfam" id="PF01180"/>
    </source>
</evidence>
<dbReference type="PROSITE" id="PS00912">
    <property type="entry name" value="DHODEHASE_2"/>
    <property type="match status" value="1"/>
</dbReference>
<comment type="pathway">
    <text evidence="3">Pyrimidine metabolism; UMP biosynthesis via de novo pathway.</text>
</comment>
<evidence type="ECO:0000256" key="10">
    <source>
        <dbReference type="ARBA" id="ARBA00023002"/>
    </source>
</evidence>
<dbReference type="InterPro" id="IPR023359">
    <property type="entry name" value="Dihydro_DH_chainA_dom2"/>
</dbReference>
<dbReference type="FunFam" id="3.20.20.70:FF:000027">
    <property type="entry name" value="Dihydropyrimidine dehydrogenase [NADP(+)]"/>
    <property type="match status" value="1"/>
</dbReference>
<comment type="cofactor">
    <cofactor evidence="1">
        <name>FMN</name>
        <dbReference type="ChEBI" id="CHEBI:58210"/>
    </cofactor>
</comment>
<comment type="similarity">
    <text evidence="4">Belongs to the dihydroorotate dehydrogenase family. Type 1 subfamily.</text>
</comment>
<feature type="domain" description="Dihydroorotate dehydrogenase catalytic" evidence="11">
    <location>
        <begin position="3"/>
        <end position="245"/>
    </location>
</feature>
<dbReference type="InterPro" id="IPR033888">
    <property type="entry name" value="DHOD_1B"/>
</dbReference>
<evidence type="ECO:0000256" key="5">
    <source>
        <dbReference type="ARBA" id="ARBA00011669"/>
    </source>
</evidence>
<dbReference type="EMBL" id="DRTM01000138">
    <property type="protein sequence ID" value="HHE75878.1"/>
    <property type="molecule type" value="Genomic_DNA"/>
</dbReference>
<sequence length="264" mass="28449">HGAGGVVTKSIGIQEREGYENPVVYELPYGLLNAIGLANPGIENYGEEIRKAKEGGVPVIGSIFGGNAEEFVYLARKMEEYGADAVELNLSCPHARGYGMEIGTDEGLVEEIVREVKRNIKIPVWAKITPNTDVVRIAKAAESADSLVLINTVKAMAIDIEAKMPVLSNKFGGLSGPCIKPIGVRAVYEVYREVEKPIIGVGGIATGEDAIEYLMAGASALQIGTAVYLRGVEVFFHIANEMVAWMKKHGYSHFTELVGIAQVR</sequence>
<dbReference type="GO" id="GO:0044205">
    <property type="term" value="P:'de novo' UMP biosynthetic process"/>
    <property type="evidence" value="ECO:0007669"/>
    <property type="project" value="UniProtKB-UniPathway"/>
</dbReference>
<dbReference type="SUPFAM" id="SSF51395">
    <property type="entry name" value="FMN-linked oxidoreductases"/>
    <property type="match status" value="1"/>
</dbReference>
<name>A0A7J3TBE2_9ARCH</name>
<reference evidence="12" key="1">
    <citation type="journal article" date="2020" name="mSystems">
        <title>Genome- and Community-Level Interaction Insights into Carbon Utilization and Element Cycling Functions of Hydrothermarchaeota in Hydrothermal Sediment.</title>
        <authorList>
            <person name="Zhou Z."/>
            <person name="Liu Y."/>
            <person name="Xu W."/>
            <person name="Pan J."/>
            <person name="Luo Z.H."/>
            <person name="Li M."/>
        </authorList>
    </citation>
    <scope>NUCLEOTIDE SEQUENCE [LARGE SCALE GENOMIC DNA]</scope>
    <source>
        <strain evidence="12">HyVt-85</strain>
    </source>
</reference>
<dbReference type="InterPro" id="IPR012135">
    <property type="entry name" value="Dihydroorotate_DH_1_2"/>
</dbReference>
<evidence type="ECO:0000256" key="8">
    <source>
        <dbReference type="ARBA" id="ARBA00022643"/>
    </source>
</evidence>
<keyword evidence="7" id="KW-0285">Flavoprotein</keyword>
<evidence type="ECO:0000256" key="6">
    <source>
        <dbReference type="ARBA" id="ARBA00022490"/>
    </source>
</evidence>
<dbReference type="CDD" id="cd04740">
    <property type="entry name" value="DHOD_1B_like"/>
    <property type="match status" value="1"/>
</dbReference>
<dbReference type="Gene3D" id="3.20.20.70">
    <property type="entry name" value="Aldolase class I"/>
    <property type="match status" value="1"/>
</dbReference>
<comment type="subunit">
    <text evidence="5">Heterotetramer of 2 PyrK and 2 PyrD type B subunits.</text>
</comment>
<dbReference type="GO" id="GO:0004589">
    <property type="term" value="F:dihydroorotate dehydrogenase (NAD+) activity"/>
    <property type="evidence" value="ECO:0007669"/>
    <property type="project" value="UniProtKB-EC"/>
</dbReference>
<proteinExistence type="inferred from homology"/>
<gene>
    <name evidence="12" type="ORF">ENL31_01965</name>
</gene>
<keyword evidence="8" id="KW-0288">FMN</keyword>
<accession>A0A7J3TBE2</accession>
<evidence type="ECO:0000256" key="2">
    <source>
        <dbReference type="ARBA" id="ARBA00004496"/>
    </source>
</evidence>
<dbReference type="HAMAP" id="MF_00224">
    <property type="entry name" value="DHO_dh_type1"/>
    <property type="match status" value="1"/>
</dbReference>
<dbReference type="PANTHER" id="PTHR48109:SF1">
    <property type="entry name" value="DIHYDROOROTATE DEHYDROGENASE (FUMARATE)"/>
    <property type="match status" value="1"/>
</dbReference>
<dbReference type="PANTHER" id="PTHR48109">
    <property type="entry name" value="DIHYDROOROTATE DEHYDROGENASE (QUINONE), MITOCHONDRIAL-RELATED"/>
    <property type="match status" value="1"/>
</dbReference>
<keyword evidence="10 12" id="KW-0560">Oxidoreductase</keyword>
<dbReference type="GO" id="GO:0005737">
    <property type="term" value="C:cytoplasm"/>
    <property type="evidence" value="ECO:0007669"/>
    <property type="project" value="UniProtKB-SubCell"/>
</dbReference>
<dbReference type="EC" id="1.3.1.14" evidence="12"/>
<dbReference type="InterPro" id="IPR049622">
    <property type="entry name" value="Dihydroorotate_DH_I"/>
</dbReference>
<dbReference type="InterPro" id="IPR013785">
    <property type="entry name" value="Aldolase_TIM"/>
</dbReference>
<dbReference type="Pfam" id="PF01180">
    <property type="entry name" value="DHO_dh"/>
    <property type="match status" value="1"/>
</dbReference>
<comment type="subcellular location">
    <subcellularLocation>
        <location evidence="2">Cytoplasm</location>
    </subcellularLocation>
</comment>
<evidence type="ECO:0000256" key="9">
    <source>
        <dbReference type="ARBA" id="ARBA00022975"/>
    </source>
</evidence>
<dbReference type="Proteomes" id="UP000886130">
    <property type="component" value="Unassembled WGS sequence"/>
</dbReference>
<evidence type="ECO:0000256" key="1">
    <source>
        <dbReference type="ARBA" id="ARBA00001917"/>
    </source>
</evidence>
<protein>
    <submittedName>
        <fullName evidence="12">Dihydroorotate dehydrogenase</fullName>
        <ecNumber evidence="12">1.3.1.14</ecNumber>
    </submittedName>
</protein>
<evidence type="ECO:0000313" key="12">
    <source>
        <dbReference type="EMBL" id="HHE75878.1"/>
    </source>
</evidence>